<dbReference type="OrthoDB" id="3265815at2759"/>
<dbReference type="EMBL" id="FUEG01000010">
    <property type="protein sequence ID" value="SJL09452.1"/>
    <property type="molecule type" value="Genomic_DNA"/>
</dbReference>
<dbReference type="Proteomes" id="UP000219338">
    <property type="component" value="Unassembled WGS sequence"/>
</dbReference>
<sequence>MSSSHSGFTDTRTISEYADMQYLGHHTTLPSSPTESTLSAFSRMSIDSNSALISSQMFAPAIPTFPPDVTDCGQTQTFVHGQNIDPAYYSTAPQAFPPLHNYVPGIEGCGSTQVPVPQAQNYEFTPFPHQHIKAISTKFNADFEPNGILADTQLISKDAVVFYVHRHRLIEASSNGFDSLLDIHGSHFLQVVRVPEHSEQLNIMLHAVYGISCAPFQPTIETILTVVCLLPKYGLQPKSYVAPTMPLFNDIRYRMPALPLLTYVISSNYDLVELAVMASAYLLSLDISTMSEEMVEFINPVYLKRLFDLQRARINALKHQLALPPEPHPATPECDFIAQKSLTGAWVHSTARLIWNARAGMTAGEIEEIFQKLDKNTHCNLCKDRLRERIKAVVIEWSEVKVDGVVTPRIFGG</sequence>
<proteinExistence type="predicted"/>
<dbReference type="AlphaFoldDB" id="A0A284RL10"/>
<keyword evidence="2" id="KW-1185">Reference proteome</keyword>
<accession>A0A284RL10</accession>
<evidence type="ECO:0000313" key="2">
    <source>
        <dbReference type="Proteomes" id="UP000219338"/>
    </source>
</evidence>
<name>A0A284RL10_ARMOS</name>
<dbReference type="OMA" id="SCAPFQP"/>
<evidence type="ECO:0008006" key="3">
    <source>
        <dbReference type="Google" id="ProtNLM"/>
    </source>
</evidence>
<protein>
    <recommendedName>
        <fullName evidence="3">BTB domain-containing protein</fullName>
    </recommendedName>
</protein>
<evidence type="ECO:0000313" key="1">
    <source>
        <dbReference type="EMBL" id="SJL09452.1"/>
    </source>
</evidence>
<organism evidence="1 2">
    <name type="scientific">Armillaria ostoyae</name>
    <name type="common">Armillaria root rot fungus</name>
    <dbReference type="NCBI Taxonomy" id="47428"/>
    <lineage>
        <taxon>Eukaryota</taxon>
        <taxon>Fungi</taxon>
        <taxon>Dikarya</taxon>
        <taxon>Basidiomycota</taxon>
        <taxon>Agaricomycotina</taxon>
        <taxon>Agaricomycetes</taxon>
        <taxon>Agaricomycetidae</taxon>
        <taxon>Agaricales</taxon>
        <taxon>Marasmiineae</taxon>
        <taxon>Physalacriaceae</taxon>
        <taxon>Armillaria</taxon>
    </lineage>
</organism>
<reference evidence="2" key="1">
    <citation type="journal article" date="2017" name="Nat. Ecol. Evol.">
        <title>Genome expansion and lineage-specific genetic innovations in the forest pathogenic fungi Armillaria.</title>
        <authorList>
            <person name="Sipos G."/>
            <person name="Prasanna A.N."/>
            <person name="Walter M.C."/>
            <person name="O'Connor E."/>
            <person name="Balint B."/>
            <person name="Krizsan K."/>
            <person name="Kiss B."/>
            <person name="Hess J."/>
            <person name="Varga T."/>
            <person name="Slot J."/>
            <person name="Riley R."/>
            <person name="Boka B."/>
            <person name="Rigling D."/>
            <person name="Barry K."/>
            <person name="Lee J."/>
            <person name="Mihaltcheva S."/>
            <person name="LaButti K."/>
            <person name="Lipzen A."/>
            <person name="Waldron R."/>
            <person name="Moloney N.M."/>
            <person name="Sperisen C."/>
            <person name="Kredics L."/>
            <person name="Vagvoelgyi C."/>
            <person name="Patrignani A."/>
            <person name="Fitzpatrick D."/>
            <person name="Nagy I."/>
            <person name="Doyle S."/>
            <person name="Anderson J.B."/>
            <person name="Grigoriev I.V."/>
            <person name="Gueldener U."/>
            <person name="Muensterkoetter M."/>
            <person name="Nagy L.G."/>
        </authorList>
    </citation>
    <scope>NUCLEOTIDE SEQUENCE [LARGE SCALE GENOMIC DNA]</scope>
    <source>
        <strain evidence="2">C18/9</strain>
    </source>
</reference>
<gene>
    <name evidence="1" type="ORF">ARMOST_12830</name>
</gene>
<dbReference type="STRING" id="47428.A0A284RL10"/>